<dbReference type="GO" id="GO:0005886">
    <property type="term" value="C:plasma membrane"/>
    <property type="evidence" value="ECO:0007669"/>
    <property type="project" value="TreeGrafter"/>
</dbReference>
<evidence type="ECO:0000256" key="1">
    <source>
        <dbReference type="SAM" id="Phobius"/>
    </source>
</evidence>
<keyword evidence="1" id="KW-1133">Transmembrane helix</keyword>
<keyword evidence="3" id="KW-1185">Reference proteome</keyword>
<dbReference type="Proteomes" id="UP000054359">
    <property type="component" value="Unassembled WGS sequence"/>
</dbReference>
<accession>A0A087T9C8</accession>
<evidence type="ECO:0000313" key="2">
    <source>
        <dbReference type="EMBL" id="KFM61717.1"/>
    </source>
</evidence>
<feature type="transmembrane region" description="Helical" evidence="1">
    <location>
        <begin position="30"/>
        <end position="53"/>
    </location>
</feature>
<gene>
    <name evidence="2" type="ORF">X975_05179</name>
</gene>
<protein>
    <submittedName>
        <fullName evidence="2">Neuronal membrane glycoprotein M6-a</fullName>
    </submittedName>
</protein>
<dbReference type="EMBL" id="KK114110">
    <property type="protein sequence ID" value="KFM61717.1"/>
    <property type="molecule type" value="Genomic_DNA"/>
</dbReference>
<feature type="transmembrane region" description="Helical" evidence="1">
    <location>
        <begin position="212"/>
        <end position="233"/>
    </location>
</feature>
<reference evidence="2 3" key="1">
    <citation type="submission" date="2013-11" db="EMBL/GenBank/DDBJ databases">
        <title>Genome sequencing of Stegodyphus mimosarum.</title>
        <authorList>
            <person name="Bechsgaard J."/>
        </authorList>
    </citation>
    <scope>NUCLEOTIDE SEQUENCE [LARGE SCALE GENOMIC DNA]</scope>
</reference>
<name>A0A087T9C8_STEMI</name>
<proteinExistence type="predicted"/>
<keyword evidence="1" id="KW-0472">Membrane</keyword>
<dbReference type="PANTHER" id="PTHR11683">
    <property type="entry name" value="MYELIN PROTEOLIPID"/>
    <property type="match status" value="1"/>
</dbReference>
<dbReference type="Pfam" id="PF01275">
    <property type="entry name" value="Myelin_PLP"/>
    <property type="match status" value="1"/>
</dbReference>
<organism evidence="2 3">
    <name type="scientific">Stegodyphus mimosarum</name>
    <name type="common">African social velvet spider</name>
    <dbReference type="NCBI Taxonomy" id="407821"/>
    <lineage>
        <taxon>Eukaryota</taxon>
        <taxon>Metazoa</taxon>
        <taxon>Ecdysozoa</taxon>
        <taxon>Arthropoda</taxon>
        <taxon>Chelicerata</taxon>
        <taxon>Arachnida</taxon>
        <taxon>Araneae</taxon>
        <taxon>Araneomorphae</taxon>
        <taxon>Entelegynae</taxon>
        <taxon>Eresoidea</taxon>
        <taxon>Eresidae</taxon>
        <taxon>Stegodyphus</taxon>
    </lineage>
</organism>
<feature type="non-terminal residue" evidence="2">
    <location>
        <position position="270"/>
    </location>
</feature>
<feature type="transmembrane region" description="Helical" evidence="1">
    <location>
        <begin position="79"/>
        <end position="103"/>
    </location>
</feature>
<dbReference type="GO" id="GO:0031175">
    <property type="term" value="P:neuron projection development"/>
    <property type="evidence" value="ECO:0007669"/>
    <property type="project" value="TreeGrafter"/>
</dbReference>
<feature type="transmembrane region" description="Helical" evidence="1">
    <location>
        <begin position="124"/>
        <end position="156"/>
    </location>
</feature>
<evidence type="ECO:0000313" key="3">
    <source>
        <dbReference type="Proteomes" id="UP000054359"/>
    </source>
</evidence>
<sequence length="270" mass="30793">MFRKAYSCSSVSEQQSNGCCRGSCRCLTRIPYATLIATVLCCTGVGIFLGSFYRGISLTLRTFEEVFHFKFDWLNDLHIVFIIIGGVMGAFSLIPLLVGFLATGATRERVYRGFKSRVGGRVSCAFFMGLTYILELVWLLVFISLVLITFVFSVWWRMCNNLKYEPNPDNRCIDLKPLAFLFSNSTDTNLLRICDEGKRKNFCKDCVEPSEVLFLVALSASFLVVLSLVHYLMCLSANYARIKDNEKFQELQELQYLQDTEMGTLSKDRF</sequence>
<keyword evidence="1" id="KW-0812">Transmembrane</keyword>
<dbReference type="OrthoDB" id="9993736at2759"/>
<dbReference type="AlphaFoldDB" id="A0A087T9C8"/>
<dbReference type="OMA" id="CTLNENF"/>
<dbReference type="InterPro" id="IPR001614">
    <property type="entry name" value="Myelin_PLP"/>
</dbReference>
<dbReference type="PANTHER" id="PTHR11683:SF12">
    <property type="entry name" value="M6, ISOFORM F"/>
    <property type="match status" value="1"/>
</dbReference>